<keyword evidence="2" id="KW-1185">Reference proteome</keyword>
<dbReference type="AlphaFoldDB" id="A0A812WVP0"/>
<feature type="non-terminal residue" evidence="1">
    <location>
        <position position="1"/>
    </location>
</feature>
<sequence>MRLRRLGEPEHHRHHDLAALSPSIRSFARKNSRMTRWWQPVSNLRIKCCYQSEEKTAESSASSTQDSKRRLGRLGPDAWQALSLAITGSCWQKTLTIHDLLFMAAVSKETLTIVQGIVCKAKVMLFSETAHASSCLDGSCLDWDRNRMEGSECPSLQIRWLEDFLSQPAGEQLYADIGFVEDSQQLIFGRSLEGLRAALREALPVAFGDLHMEVEAVRNISRPTKTVLDTLRAAQPEIVGVEAARSCASLEDCDGSAQGLAVHDLPSWAHCVQQLTRVLGTRKKVSVESTYGLPWPGFGASKDAIHARAQEQQVGGGHNSIHDDSTAEQVGLKLAPIHGTVHWSQLTPLLLQAFGPAWFETGSVSVHFVNMVGHRQPVRAFIAKPDPSKSAQQLDIWMEHLDGRLVFEGTASVGLQPGEMTTMAQSKIARMKPVSGKLLFTRHDPGTRSLEPESAKIEFDKVIGPLFPFTHRRKLEIITEFHPWFSEEAGHTSPWGKPILPPESFNQIMLGAV</sequence>
<name>A0A812WVP0_9DINO</name>
<dbReference type="OrthoDB" id="425761at2759"/>
<organism evidence="1 2">
    <name type="scientific">Symbiodinium necroappetens</name>
    <dbReference type="NCBI Taxonomy" id="1628268"/>
    <lineage>
        <taxon>Eukaryota</taxon>
        <taxon>Sar</taxon>
        <taxon>Alveolata</taxon>
        <taxon>Dinophyceae</taxon>
        <taxon>Suessiales</taxon>
        <taxon>Symbiodiniaceae</taxon>
        <taxon>Symbiodinium</taxon>
    </lineage>
</organism>
<evidence type="ECO:0000313" key="1">
    <source>
        <dbReference type="EMBL" id="CAE7691665.1"/>
    </source>
</evidence>
<dbReference type="SUPFAM" id="SSF54637">
    <property type="entry name" value="Thioesterase/thiol ester dehydrase-isomerase"/>
    <property type="match status" value="1"/>
</dbReference>
<reference evidence="1" key="1">
    <citation type="submission" date="2021-02" db="EMBL/GenBank/DDBJ databases">
        <authorList>
            <person name="Dougan E. K."/>
            <person name="Rhodes N."/>
            <person name="Thang M."/>
            <person name="Chan C."/>
        </authorList>
    </citation>
    <scope>NUCLEOTIDE SEQUENCE</scope>
</reference>
<protein>
    <submittedName>
        <fullName evidence="1">KIF15 protein</fullName>
    </submittedName>
</protein>
<proteinExistence type="predicted"/>
<feature type="non-terminal residue" evidence="1">
    <location>
        <position position="513"/>
    </location>
</feature>
<dbReference type="EMBL" id="CAJNJA010034371">
    <property type="protein sequence ID" value="CAE7691665.1"/>
    <property type="molecule type" value="Genomic_DNA"/>
</dbReference>
<comment type="caution">
    <text evidence="1">The sequence shown here is derived from an EMBL/GenBank/DDBJ whole genome shotgun (WGS) entry which is preliminary data.</text>
</comment>
<dbReference type="InterPro" id="IPR029069">
    <property type="entry name" value="HotDog_dom_sf"/>
</dbReference>
<dbReference type="Proteomes" id="UP000601435">
    <property type="component" value="Unassembled WGS sequence"/>
</dbReference>
<evidence type="ECO:0000313" key="2">
    <source>
        <dbReference type="Proteomes" id="UP000601435"/>
    </source>
</evidence>
<accession>A0A812WVP0</accession>
<gene>
    <name evidence="1" type="primary">KIF15</name>
    <name evidence="1" type="ORF">SNEC2469_LOCUS19918</name>
</gene>